<dbReference type="AlphaFoldDB" id="A0A2M6P146"/>
<comment type="catalytic activity">
    <reaction evidence="14">
        <text>ATP + H2O = ADP + phosphate + H(+)</text>
        <dbReference type="Rhea" id="RHEA:13065"/>
        <dbReference type="ChEBI" id="CHEBI:15377"/>
        <dbReference type="ChEBI" id="CHEBI:15378"/>
        <dbReference type="ChEBI" id="CHEBI:30616"/>
        <dbReference type="ChEBI" id="CHEBI:43474"/>
        <dbReference type="ChEBI" id="CHEBI:456216"/>
        <dbReference type="EC" id="5.6.2.4"/>
    </reaction>
</comment>
<dbReference type="PROSITE" id="PS51198">
    <property type="entry name" value="UVRD_HELICASE_ATP_BIND"/>
    <property type="match status" value="1"/>
</dbReference>
<evidence type="ECO:0000313" key="19">
    <source>
        <dbReference type="Proteomes" id="UP000228528"/>
    </source>
</evidence>
<dbReference type="GO" id="GO:0005524">
    <property type="term" value="F:ATP binding"/>
    <property type="evidence" value="ECO:0007669"/>
    <property type="project" value="UniProtKB-UniRule"/>
</dbReference>
<evidence type="ECO:0000256" key="7">
    <source>
        <dbReference type="ARBA" id="ARBA00022839"/>
    </source>
</evidence>
<evidence type="ECO:0000256" key="10">
    <source>
        <dbReference type="ARBA" id="ARBA00023204"/>
    </source>
</evidence>
<dbReference type="Pfam" id="PF13361">
    <property type="entry name" value="UvrD_C"/>
    <property type="match status" value="1"/>
</dbReference>
<keyword evidence="8 15" id="KW-0067">ATP-binding</keyword>
<evidence type="ECO:0000256" key="3">
    <source>
        <dbReference type="ARBA" id="ARBA00022741"/>
    </source>
</evidence>
<dbReference type="SUPFAM" id="SSF52540">
    <property type="entry name" value="P-loop containing nucleoside triphosphate hydrolases"/>
    <property type="match status" value="1"/>
</dbReference>
<comment type="caution">
    <text evidence="18">The sequence shown here is derived from an EMBL/GenBank/DDBJ whole genome shotgun (WGS) entry which is preliminary data.</text>
</comment>
<feature type="domain" description="UvrD-like helicase ATP-binding" evidence="16">
    <location>
        <begin position="4"/>
        <end position="304"/>
    </location>
</feature>
<protein>
    <recommendedName>
        <fullName evidence="13">DNA 3'-5' helicase</fullName>
        <ecNumber evidence="13">5.6.2.4</ecNumber>
    </recommendedName>
</protein>
<organism evidence="18 19">
    <name type="scientific">Candidatus Magasanikbacteria bacterium CG10_big_fil_rev_8_21_14_0_10_38_6</name>
    <dbReference type="NCBI Taxonomy" id="1974647"/>
    <lineage>
        <taxon>Bacteria</taxon>
        <taxon>Candidatus Magasanikiibacteriota</taxon>
    </lineage>
</organism>
<keyword evidence="11" id="KW-0413">Isomerase</keyword>
<dbReference type="EC" id="5.6.2.4" evidence="13"/>
<keyword evidence="9" id="KW-0238">DNA-binding</keyword>
<reference evidence="19" key="1">
    <citation type="submission" date="2017-09" db="EMBL/GenBank/DDBJ databases">
        <title>Depth-based differentiation of microbial function through sediment-hosted aquifers and enrichment of novel symbionts in the deep terrestrial subsurface.</title>
        <authorList>
            <person name="Probst A.J."/>
            <person name="Ladd B."/>
            <person name="Jarett J.K."/>
            <person name="Geller-Mcgrath D.E."/>
            <person name="Sieber C.M.K."/>
            <person name="Emerson J.B."/>
            <person name="Anantharaman K."/>
            <person name="Thomas B.C."/>
            <person name="Malmstrom R."/>
            <person name="Stieglmeier M."/>
            <person name="Klingl A."/>
            <person name="Woyke T."/>
            <person name="Ryan C.M."/>
            <person name="Banfield J.F."/>
        </authorList>
    </citation>
    <scope>NUCLEOTIDE SEQUENCE [LARGE SCALE GENOMIC DNA]</scope>
</reference>
<evidence type="ECO:0000256" key="11">
    <source>
        <dbReference type="ARBA" id="ARBA00023235"/>
    </source>
</evidence>
<evidence type="ECO:0000256" key="15">
    <source>
        <dbReference type="PROSITE-ProRule" id="PRU00560"/>
    </source>
</evidence>
<dbReference type="PROSITE" id="PS51217">
    <property type="entry name" value="UVRD_HELICASE_CTER"/>
    <property type="match status" value="1"/>
</dbReference>
<dbReference type="InterPro" id="IPR014017">
    <property type="entry name" value="DNA_helicase_UvrD-like_C"/>
</dbReference>
<evidence type="ECO:0000256" key="9">
    <source>
        <dbReference type="ARBA" id="ARBA00023125"/>
    </source>
</evidence>
<feature type="binding site" evidence="15">
    <location>
        <begin position="25"/>
        <end position="32"/>
    </location>
    <ligand>
        <name>ATP</name>
        <dbReference type="ChEBI" id="CHEBI:30616"/>
    </ligand>
</feature>
<dbReference type="Gene3D" id="3.40.50.300">
    <property type="entry name" value="P-loop containing nucleotide triphosphate hydrolases"/>
    <property type="match status" value="2"/>
</dbReference>
<dbReference type="Proteomes" id="UP000228528">
    <property type="component" value="Unassembled WGS sequence"/>
</dbReference>
<dbReference type="CDD" id="cd18807">
    <property type="entry name" value="SF1_C_UvrD"/>
    <property type="match status" value="1"/>
</dbReference>
<name>A0A2M6P146_9BACT</name>
<evidence type="ECO:0000256" key="5">
    <source>
        <dbReference type="ARBA" id="ARBA00022801"/>
    </source>
</evidence>
<dbReference type="InterPro" id="IPR013986">
    <property type="entry name" value="DExx_box_DNA_helicase_dom_sf"/>
</dbReference>
<evidence type="ECO:0000259" key="16">
    <source>
        <dbReference type="PROSITE" id="PS51198"/>
    </source>
</evidence>
<dbReference type="PANTHER" id="PTHR11070">
    <property type="entry name" value="UVRD / RECB / PCRA DNA HELICASE FAMILY MEMBER"/>
    <property type="match status" value="1"/>
</dbReference>
<keyword evidence="10" id="KW-0234">DNA repair</keyword>
<evidence type="ECO:0000256" key="4">
    <source>
        <dbReference type="ARBA" id="ARBA00022763"/>
    </source>
</evidence>
<keyword evidence="5 15" id="KW-0378">Hydrolase</keyword>
<evidence type="ECO:0000256" key="8">
    <source>
        <dbReference type="ARBA" id="ARBA00022840"/>
    </source>
</evidence>
<dbReference type="InterPro" id="IPR000212">
    <property type="entry name" value="DNA_helicase_UvrD/REP"/>
</dbReference>
<evidence type="ECO:0000256" key="1">
    <source>
        <dbReference type="ARBA" id="ARBA00009922"/>
    </source>
</evidence>
<dbReference type="CDD" id="cd17932">
    <property type="entry name" value="DEXQc_UvrD"/>
    <property type="match status" value="1"/>
</dbReference>
<evidence type="ECO:0000256" key="13">
    <source>
        <dbReference type="ARBA" id="ARBA00034808"/>
    </source>
</evidence>
<comment type="catalytic activity">
    <reaction evidence="12">
        <text>Couples ATP hydrolysis with the unwinding of duplex DNA by translocating in the 3'-5' direction.</text>
        <dbReference type="EC" id="5.6.2.4"/>
    </reaction>
</comment>
<evidence type="ECO:0000256" key="12">
    <source>
        <dbReference type="ARBA" id="ARBA00034617"/>
    </source>
</evidence>
<dbReference type="Gene3D" id="1.10.486.10">
    <property type="entry name" value="PCRA, domain 4"/>
    <property type="match status" value="1"/>
</dbReference>
<keyword evidence="2" id="KW-0540">Nuclease</keyword>
<dbReference type="GO" id="GO:0003677">
    <property type="term" value="F:DNA binding"/>
    <property type="evidence" value="ECO:0007669"/>
    <property type="project" value="UniProtKB-KW"/>
</dbReference>
<dbReference type="PANTHER" id="PTHR11070:SF2">
    <property type="entry name" value="ATP-DEPENDENT DNA HELICASE SRS2"/>
    <property type="match status" value="1"/>
</dbReference>
<dbReference type="GO" id="GO:0000725">
    <property type="term" value="P:recombinational repair"/>
    <property type="evidence" value="ECO:0007669"/>
    <property type="project" value="TreeGrafter"/>
</dbReference>
<keyword evidence="6 15" id="KW-0347">Helicase</keyword>
<keyword evidence="7" id="KW-0269">Exonuclease</keyword>
<dbReference type="GO" id="GO:0043138">
    <property type="term" value="F:3'-5' DNA helicase activity"/>
    <property type="evidence" value="ECO:0007669"/>
    <property type="project" value="UniProtKB-EC"/>
</dbReference>
<evidence type="ECO:0000256" key="14">
    <source>
        <dbReference type="ARBA" id="ARBA00048988"/>
    </source>
</evidence>
<evidence type="ECO:0000313" key="18">
    <source>
        <dbReference type="EMBL" id="PIR77436.1"/>
    </source>
</evidence>
<dbReference type="GO" id="GO:0004527">
    <property type="term" value="F:exonuclease activity"/>
    <property type="evidence" value="ECO:0007669"/>
    <property type="project" value="UniProtKB-KW"/>
</dbReference>
<proteinExistence type="inferred from homology"/>
<evidence type="ECO:0000259" key="17">
    <source>
        <dbReference type="PROSITE" id="PS51217"/>
    </source>
</evidence>
<dbReference type="Gene3D" id="1.10.10.160">
    <property type="match status" value="1"/>
</dbReference>
<feature type="domain" description="UvrD-like helicase C-terminal" evidence="17">
    <location>
        <begin position="305"/>
        <end position="601"/>
    </location>
</feature>
<keyword evidence="3 15" id="KW-0547">Nucleotide-binding</keyword>
<dbReference type="InterPro" id="IPR027417">
    <property type="entry name" value="P-loop_NTPase"/>
</dbReference>
<comment type="similarity">
    <text evidence="1">Belongs to the helicase family. UvrD subfamily.</text>
</comment>
<dbReference type="Gene3D" id="3.90.320.10">
    <property type="match status" value="1"/>
</dbReference>
<dbReference type="Pfam" id="PF00580">
    <property type="entry name" value="UvrD-helicase"/>
    <property type="match status" value="1"/>
</dbReference>
<accession>A0A2M6P146</accession>
<dbReference type="EMBL" id="PFBW01000108">
    <property type="protein sequence ID" value="PIR77436.1"/>
    <property type="molecule type" value="Genomic_DNA"/>
</dbReference>
<keyword evidence="4" id="KW-0227">DNA damage</keyword>
<evidence type="ECO:0000256" key="2">
    <source>
        <dbReference type="ARBA" id="ARBA00022722"/>
    </source>
</evidence>
<evidence type="ECO:0000256" key="6">
    <source>
        <dbReference type="ARBA" id="ARBA00022806"/>
    </source>
</evidence>
<gene>
    <name evidence="18" type="ORF">COU30_02445</name>
</gene>
<dbReference type="Pfam" id="PF12705">
    <property type="entry name" value="PDDEXK_1"/>
    <property type="match status" value="1"/>
</dbReference>
<dbReference type="InterPro" id="IPR011604">
    <property type="entry name" value="PDDEXK-like_dom_sf"/>
</dbReference>
<dbReference type="InterPro" id="IPR038726">
    <property type="entry name" value="PDDEXK_AddAB-type"/>
</dbReference>
<dbReference type="InterPro" id="IPR014016">
    <property type="entry name" value="UvrD-like_ATP-bd"/>
</dbReference>
<sequence length="996" mass="114991">MAEYPLNSAQQQAVDYIDGPLLIVAGAGTGKTTVITKKIAHIVDTKLAEPEHILALTFTDKAAEEMQDRVDEFVDIGYTEMKISTFHTFCQELLQEFALDIGIPNNFKLMIETDTWMLVRQHIYDFNLDYYRPLGNPNAHIHALLSHFSKCKDELITPQEYLAHAEQLTRDNSGDMNIDEKTRITEIANAYHTYTQLLLDNSALDFGDLIYYTVKLLEQRPQIQKQLQQRFKYILVDEFQDVNWAQYVLVQMLANEKYNQLTVVGDDDQSIYAFRGASVSNILRFKEDFPTAKNIVLNTNYRSNQQILDIAYTSIQHNNPDRLEVKLQIDKKLVAGSTQETKTTQSAVTHIHGYTIDDEVGAVLQEIQSLKKEHPETVWDDFCILVRANGHADPFINGLETAQIPYEFLASAGLYRQPIVLDAFNFLKLLDNYHEHTSIYRLLRLPFLNFKESDMQKLVGLAKKKSISYYEALKRASGFFLSPEGIATCNKLVTLIHTGMKQVRYEKPSIILYNFFEDSGYLNYLTKQEDVGDKHTIRQIYQLKQFFDLLRRYEDVTPDANVVHFVEQFEYMKESGNEGKLYQPTDTPDSVNIMTIHASKGLEFKYVFMINMVEDRFPTRRRGGNIEIPTELIREQLPEGDEHVEEERRLFYVAATRAKEKLYFISSEDYGGSRKKKISRFLAELDYGSKGKEAITSQSELTKINNQTTKKELVNSDDSSVVTYNTPKAFSFSQIQSYQKCPYQYKLSHILNIPKKGAASFSFGSTMHNTLQKFYEQIQEMNSAKQPTLFDIPNGSPINKVEQGELKVPTLNELFEIYKIQWIDDWYKNKTQRESYQKKGKEILKTFYTSQEESGWTIPVTLEGWFKIVVGDHLVHGRIDRIDKQTDGSLEIIDYKTGKTKEKLVGEDKEQLLIYQIAAESLPQYRNLGPVGKLTFYYLNDNVQTSFTGKSAEIEKLKTKLTKTIENIKQGDFTPTPDKFTCQYCDYRDICEYRAT</sequence>